<name>A0AA38L343_TAXCH</name>
<evidence type="ECO:0000313" key="2">
    <source>
        <dbReference type="EMBL" id="KAH9308945.1"/>
    </source>
</evidence>
<evidence type="ECO:0000256" key="1">
    <source>
        <dbReference type="SAM" id="MobiDB-lite"/>
    </source>
</evidence>
<dbReference type="Proteomes" id="UP000824469">
    <property type="component" value="Unassembled WGS sequence"/>
</dbReference>
<feature type="non-terminal residue" evidence="2">
    <location>
        <position position="1"/>
    </location>
</feature>
<dbReference type="EMBL" id="JAHRHJ020000007">
    <property type="protein sequence ID" value="KAH9308945.1"/>
    <property type="molecule type" value="Genomic_DNA"/>
</dbReference>
<feature type="region of interest" description="Disordered" evidence="1">
    <location>
        <begin position="55"/>
        <end position="74"/>
    </location>
</feature>
<protein>
    <submittedName>
        <fullName evidence="2">Uncharacterized protein</fullName>
    </submittedName>
</protein>
<organism evidence="2 3">
    <name type="scientific">Taxus chinensis</name>
    <name type="common">Chinese yew</name>
    <name type="synonym">Taxus wallichiana var. chinensis</name>
    <dbReference type="NCBI Taxonomy" id="29808"/>
    <lineage>
        <taxon>Eukaryota</taxon>
        <taxon>Viridiplantae</taxon>
        <taxon>Streptophyta</taxon>
        <taxon>Embryophyta</taxon>
        <taxon>Tracheophyta</taxon>
        <taxon>Spermatophyta</taxon>
        <taxon>Pinopsida</taxon>
        <taxon>Pinidae</taxon>
        <taxon>Conifers II</taxon>
        <taxon>Cupressales</taxon>
        <taxon>Taxaceae</taxon>
        <taxon>Taxus</taxon>
    </lineage>
</organism>
<reference evidence="2 3" key="1">
    <citation type="journal article" date="2021" name="Nat. Plants">
        <title>The Taxus genome provides insights into paclitaxel biosynthesis.</title>
        <authorList>
            <person name="Xiong X."/>
            <person name="Gou J."/>
            <person name="Liao Q."/>
            <person name="Li Y."/>
            <person name="Zhou Q."/>
            <person name="Bi G."/>
            <person name="Li C."/>
            <person name="Du R."/>
            <person name="Wang X."/>
            <person name="Sun T."/>
            <person name="Guo L."/>
            <person name="Liang H."/>
            <person name="Lu P."/>
            <person name="Wu Y."/>
            <person name="Zhang Z."/>
            <person name="Ro D.K."/>
            <person name="Shang Y."/>
            <person name="Huang S."/>
            <person name="Yan J."/>
        </authorList>
    </citation>
    <scope>NUCLEOTIDE SEQUENCE [LARGE SCALE GENOMIC DNA]</scope>
    <source>
        <strain evidence="2">Ta-2019</strain>
    </source>
</reference>
<gene>
    <name evidence="2" type="ORF">KI387_036856</name>
</gene>
<dbReference type="AlphaFoldDB" id="A0AA38L343"/>
<sequence>FISTDVTISPPLSPGRSFLNFLVIDMLVPVTSPVSNSDLLLSEALLGLAALYPDSPDSGPTDMEEDLLMEGQTV</sequence>
<keyword evidence="3" id="KW-1185">Reference proteome</keyword>
<accession>A0AA38L343</accession>
<evidence type="ECO:0000313" key="3">
    <source>
        <dbReference type="Proteomes" id="UP000824469"/>
    </source>
</evidence>
<proteinExistence type="predicted"/>
<comment type="caution">
    <text evidence="2">The sequence shown here is derived from an EMBL/GenBank/DDBJ whole genome shotgun (WGS) entry which is preliminary data.</text>
</comment>